<dbReference type="Proteomes" id="UP000011513">
    <property type="component" value="Unassembled WGS sequence"/>
</dbReference>
<comment type="caution">
    <text evidence="3">The sequence shown here is derived from an EMBL/GenBank/DDBJ whole genome shotgun (WGS) entry which is preliminary data.</text>
</comment>
<keyword evidence="2" id="KW-0812">Transmembrane</keyword>
<sequence length="192" mass="19824">MRARESDRGVSTTLGYVLTLVITAVLVSGLLVGTGQYVDGQRERVVDRELSVLGERIAARTADADRMVRTGDGTEAVRVRVDLPRTVAGGSYRIEVSDSPGATGTPAAHDVTLTSGGGDRSVTVRVRTGTDVETGTLAGGNLVVAYDPATDRLAFESGDFVGPAPALSNPSMRPPATVRRSTSGAVLGGVGR</sequence>
<dbReference type="RefSeq" id="WP_008390389.1">
    <property type="nucleotide sequence ID" value="NZ_AOIV01000045.1"/>
</dbReference>
<keyword evidence="2" id="KW-1133">Transmembrane helix</keyword>
<dbReference type="AlphaFoldDB" id="M0CSQ4"/>
<dbReference type="EMBL" id="AOIV01000045">
    <property type="protein sequence ID" value="ELZ26295.1"/>
    <property type="molecule type" value="Genomic_DNA"/>
</dbReference>
<evidence type="ECO:0000313" key="4">
    <source>
        <dbReference type="Proteomes" id="UP000011513"/>
    </source>
</evidence>
<dbReference type="OrthoDB" id="226715at2157"/>
<gene>
    <name evidence="3" type="ORF">C474_21401</name>
</gene>
<keyword evidence="2" id="KW-0472">Membrane</keyword>
<organism evidence="3 4">
    <name type="scientific">Halogeometricum pallidum JCM 14848</name>
    <dbReference type="NCBI Taxonomy" id="1227487"/>
    <lineage>
        <taxon>Archaea</taxon>
        <taxon>Methanobacteriati</taxon>
        <taxon>Methanobacteriota</taxon>
        <taxon>Stenosarchaea group</taxon>
        <taxon>Halobacteria</taxon>
        <taxon>Halobacteriales</taxon>
        <taxon>Haloferacaceae</taxon>
        <taxon>Halogeometricum</taxon>
    </lineage>
</organism>
<dbReference type="eggNOG" id="arCOG03926">
    <property type="taxonomic scope" value="Archaea"/>
</dbReference>
<dbReference type="InterPro" id="IPR055690">
    <property type="entry name" value="DUF7266"/>
</dbReference>
<name>M0CSQ4_HALPD</name>
<protein>
    <submittedName>
        <fullName evidence="3">Uncharacterized protein</fullName>
    </submittedName>
</protein>
<accession>M0CSQ4</accession>
<feature type="region of interest" description="Disordered" evidence="1">
    <location>
        <begin position="166"/>
        <end position="192"/>
    </location>
</feature>
<evidence type="ECO:0000256" key="2">
    <source>
        <dbReference type="SAM" id="Phobius"/>
    </source>
</evidence>
<reference evidence="3 4" key="1">
    <citation type="journal article" date="2014" name="PLoS Genet.">
        <title>Phylogenetically driven sequencing of extremely halophilic archaea reveals strategies for static and dynamic osmo-response.</title>
        <authorList>
            <person name="Becker E.A."/>
            <person name="Seitzer P.M."/>
            <person name="Tritt A."/>
            <person name="Larsen D."/>
            <person name="Krusor M."/>
            <person name="Yao A.I."/>
            <person name="Wu D."/>
            <person name="Madern D."/>
            <person name="Eisen J.A."/>
            <person name="Darling A.E."/>
            <person name="Facciotti M.T."/>
        </authorList>
    </citation>
    <scope>NUCLEOTIDE SEQUENCE [LARGE SCALE GENOMIC DNA]</scope>
    <source>
        <strain evidence="3 4">JCM 14848</strain>
    </source>
</reference>
<evidence type="ECO:0000256" key="1">
    <source>
        <dbReference type="SAM" id="MobiDB-lite"/>
    </source>
</evidence>
<dbReference type="Pfam" id="PF23928">
    <property type="entry name" value="DUF7266"/>
    <property type="match status" value="1"/>
</dbReference>
<proteinExistence type="predicted"/>
<feature type="transmembrane region" description="Helical" evidence="2">
    <location>
        <begin position="12"/>
        <end position="32"/>
    </location>
</feature>
<evidence type="ECO:0000313" key="3">
    <source>
        <dbReference type="EMBL" id="ELZ26295.1"/>
    </source>
</evidence>
<keyword evidence="4" id="KW-1185">Reference proteome</keyword>
<dbReference type="InParanoid" id="M0CSQ4"/>